<keyword evidence="2" id="KW-0808">Transferase</keyword>
<keyword evidence="2" id="KW-0695">RNA-directed DNA polymerase</keyword>
<name>A0A4C1W7Q5_EUMVA</name>
<organism evidence="2 3">
    <name type="scientific">Eumeta variegata</name>
    <name type="common">Bagworm moth</name>
    <name type="synonym">Eumeta japonica</name>
    <dbReference type="NCBI Taxonomy" id="151549"/>
    <lineage>
        <taxon>Eukaryota</taxon>
        <taxon>Metazoa</taxon>
        <taxon>Ecdysozoa</taxon>
        <taxon>Arthropoda</taxon>
        <taxon>Hexapoda</taxon>
        <taxon>Insecta</taxon>
        <taxon>Pterygota</taxon>
        <taxon>Neoptera</taxon>
        <taxon>Endopterygota</taxon>
        <taxon>Lepidoptera</taxon>
        <taxon>Glossata</taxon>
        <taxon>Ditrysia</taxon>
        <taxon>Tineoidea</taxon>
        <taxon>Psychidae</taxon>
        <taxon>Oiketicinae</taxon>
        <taxon>Eumeta</taxon>
    </lineage>
</organism>
<evidence type="ECO:0000313" key="3">
    <source>
        <dbReference type="Proteomes" id="UP000299102"/>
    </source>
</evidence>
<evidence type="ECO:0000259" key="1">
    <source>
        <dbReference type="PROSITE" id="PS50878"/>
    </source>
</evidence>
<sequence>MLRYLTNCYFPPVWNEAEVIDIPKPWKPRNLPASYKPISLLSGLGKIHKKILKTRLNEHLFGKGLVINEQFGFRPNHSYPQQALRLMEYITEGFKTKNRTVAVFFDVAKAFDRVWHADRHFMIRDENTHSTKRPVRAGVPRDSTLSPLLYSAYTNDIPRPSAGVQLALFADNTALYLCGATEHNICSYL</sequence>
<dbReference type="Pfam" id="PF00078">
    <property type="entry name" value="RVT_1"/>
    <property type="match status" value="1"/>
</dbReference>
<dbReference type="PROSITE" id="PS50878">
    <property type="entry name" value="RT_POL"/>
    <property type="match status" value="1"/>
</dbReference>
<evidence type="ECO:0000313" key="2">
    <source>
        <dbReference type="EMBL" id="GBP46539.1"/>
    </source>
</evidence>
<keyword evidence="3" id="KW-1185">Reference proteome</keyword>
<proteinExistence type="predicted"/>
<dbReference type="PANTHER" id="PTHR19446">
    <property type="entry name" value="REVERSE TRANSCRIPTASES"/>
    <property type="match status" value="1"/>
</dbReference>
<dbReference type="STRING" id="151549.A0A4C1W7Q5"/>
<dbReference type="EMBL" id="BGZK01000486">
    <property type="protein sequence ID" value="GBP46539.1"/>
    <property type="molecule type" value="Genomic_DNA"/>
</dbReference>
<dbReference type="CDD" id="cd01650">
    <property type="entry name" value="RT_nLTR_like"/>
    <property type="match status" value="1"/>
</dbReference>
<dbReference type="InterPro" id="IPR000477">
    <property type="entry name" value="RT_dom"/>
</dbReference>
<keyword evidence="2" id="KW-0548">Nucleotidyltransferase</keyword>
<accession>A0A4C1W7Q5</accession>
<feature type="domain" description="Reverse transcriptase" evidence="1">
    <location>
        <begin position="3"/>
        <end position="189"/>
    </location>
</feature>
<dbReference type="GO" id="GO:0003964">
    <property type="term" value="F:RNA-directed DNA polymerase activity"/>
    <property type="evidence" value="ECO:0007669"/>
    <property type="project" value="UniProtKB-KW"/>
</dbReference>
<reference evidence="2 3" key="1">
    <citation type="journal article" date="2019" name="Commun. Biol.">
        <title>The bagworm genome reveals a unique fibroin gene that provides high tensile strength.</title>
        <authorList>
            <person name="Kono N."/>
            <person name="Nakamura H."/>
            <person name="Ohtoshi R."/>
            <person name="Tomita M."/>
            <person name="Numata K."/>
            <person name="Arakawa K."/>
        </authorList>
    </citation>
    <scope>NUCLEOTIDE SEQUENCE [LARGE SCALE GENOMIC DNA]</scope>
</reference>
<gene>
    <name evidence="2" type="primary">RTase</name>
    <name evidence="2" type="ORF">EVAR_21694_1</name>
</gene>
<dbReference type="AlphaFoldDB" id="A0A4C1W7Q5"/>
<protein>
    <submittedName>
        <fullName evidence="2">Probable RNA-directed DNA polymerase from transposon BS</fullName>
    </submittedName>
</protein>
<comment type="caution">
    <text evidence="2">The sequence shown here is derived from an EMBL/GenBank/DDBJ whole genome shotgun (WGS) entry which is preliminary data.</text>
</comment>
<dbReference type="Proteomes" id="UP000299102">
    <property type="component" value="Unassembled WGS sequence"/>
</dbReference>